<gene>
    <name evidence="2" type="ORF">P7K49_028493</name>
    <name evidence="3" type="ORF">P7K49_028504</name>
</gene>
<organism evidence="2 4">
    <name type="scientific">Saguinus oedipus</name>
    <name type="common">Cotton-top tamarin</name>
    <name type="synonym">Oedipomidas oedipus</name>
    <dbReference type="NCBI Taxonomy" id="9490"/>
    <lineage>
        <taxon>Eukaryota</taxon>
        <taxon>Metazoa</taxon>
        <taxon>Chordata</taxon>
        <taxon>Craniata</taxon>
        <taxon>Vertebrata</taxon>
        <taxon>Euteleostomi</taxon>
        <taxon>Mammalia</taxon>
        <taxon>Eutheria</taxon>
        <taxon>Euarchontoglires</taxon>
        <taxon>Primates</taxon>
        <taxon>Haplorrhini</taxon>
        <taxon>Platyrrhini</taxon>
        <taxon>Cebidae</taxon>
        <taxon>Callitrichinae</taxon>
        <taxon>Saguinus</taxon>
    </lineage>
</organism>
<sequence>MESAPLDPCTSHPEPSLVSARELGVSASGPMHLTSRAESGVSPRAWSQCLWTHAPYIRSRVCCQPESLESGPLDSCNLHPEPSLVSARERGVRASGLMQLTSRAKSGVSPRAWSQRLWTHAPYIQSRVCCQHRAGSQPLQVLDWKAMALLANTRILRIRSRTLECSPRCFPVPKAHRAAFANKSSPSVLPGELETLRTPRPLPLDLSPRRVQ</sequence>
<evidence type="ECO:0000313" key="3">
    <source>
        <dbReference type="EMBL" id="KAK2091976.1"/>
    </source>
</evidence>
<feature type="region of interest" description="Disordered" evidence="1">
    <location>
        <begin position="188"/>
        <end position="212"/>
    </location>
</feature>
<dbReference type="Proteomes" id="UP001266305">
    <property type="component" value="Unassembled WGS sequence"/>
</dbReference>
<feature type="compositionally biased region" description="Low complexity" evidence="1">
    <location>
        <begin position="196"/>
        <end position="212"/>
    </location>
</feature>
<proteinExistence type="predicted"/>
<evidence type="ECO:0000256" key="1">
    <source>
        <dbReference type="SAM" id="MobiDB-lite"/>
    </source>
</evidence>
<keyword evidence="4" id="KW-1185">Reference proteome</keyword>
<accession>A0ABQ9U5A5</accession>
<dbReference type="EMBL" id="JASSZA010000015">
    <property type="protein sequence ID" value="KAK2091965.1"/>
    <property type="molecule type" value="Genomic_DNA"/>
</dbReference>
<evidence type="ECO:0000313" key="4">
    <source>
        <dbReference type="Proteomes" id="UP001266305"/>
    </source>
</evidence>
<comment type="caution">
    <text evidence="2">The sequence shown here is derived from an EMBL/GenBank/DDBJ whole genome shotgun (WGS) entry which is preliminary data.</text>
</comment>
<name>A0ABQ9U5A5_SAGOE</name>
<protein>
    <submittedName>
        <fullName evidence="2">Uncharacterized protein</fullName>
    </submittedName>
</protein>
<dbReference type="EMBL" id="JASSZA010000015">
    <property type="protein sequence ID" value="KAK2091976.1"/>
    <property type="molecule type" value="Genomic_DNA"/>
</dbReference>
<evidence type="ECO:0000313" key="2">
    <source>
        <dbReference type="EMBL" id="KAK2091965.1"/>
    </source>
</evidence>
<reference evidence="2 4" key="1">
    <citation type="submission" date="2023-05" db="EMBL/GenBank/DDBJ databases">
        <title>B98-5 Cell Line De Novo Hybrid Assembly: An Optical Mapping Approach.</title>
        <authorList>
            <person name="Kananen K."/>
            <person name="Auerbach J.A."/>
            <person name="Kautto E."/>
            <person name="Blachly J.S."/>
        </authorList>
    </citation>
    <scope>NUCLEOTIDE SEQUENCE [LARGE SCALE GENOMIC DNA]</scope>
    <source>
        <strain evidence="2">B95-8</strain>
        <tissue evidence="2">Cell line</tissue>
    </source>
</reference>